<sequence>MKATPFALALSLSLLGLSGAYTVQKGDTLYSLARANNLKVEDLRRLNNLSSDSLAVGQVLRLSASEALPPAAPNPGTPVPVLPKTSAPKSSTQPPATRQPTKPPPAPSGFTLTLPSAFSPVPSPAIPAPPKPAPASAAPESPPRPPVMVRVGSSFEVGGVRVTLPEQLSMGDAFSVKLTGKGAQGAAVRFPSELGEDVRQPDETLTPYGAAGVYVVPGRVVLGKTTPVIVEIVVGGEVVRGIIPLRPKPGGPVVQLHLSPRVAAKLTDPGKAAEDAMVNKAYLSRGLPIWTKPFAAAVPNPPIPGSFGQSRTYTPGSPVTYHYGADYPAKLGTPIRAVNDGTVVIAGLYPVRGGLVMIDHGGGVSSLYFHQSKILVKVGQSVKRGDVIGQVGTTGISEGPHLHLEIRVRGEATQPADWINRLWP</sequence>
<dbReference type="CDD" id="cd00118">
    <property type="entry name" value="LysM"/>
    <property type="match status" value="1"/>
</dbReference>
<dbReference type="InterPro" id="IPR036779">
    <property type="entry name" value="LysM_dom_sf"/>
</dbReference>
<dbReference type="SUPFAM" id="SSF54106">
    <property type="entry name" value="LysM domain"/>
    <property type="match status" value="1"/>
</dbReference>
<evidence type="ECO:0000313" key="4">
    <source>
        <dbReference type="Proteomes" id="UP001060261"/>
    </source>
</evidence>
<feature type="compositionally biased region" description="Pro residues" evidence="1">
    <location>
        <begin position="121"/>
        <end position="133"/>
    </location>
</feature>
<dbReference type="SMART" id="SM00257">
    <property type="entry name" value="LysM"/>
    <property type="match status" value="1"/>
</dbReference>
<protein>
    <submittedName>
        <fullName evidence="3">Peptidoglycan DD-metalloendopeptidase family protein</fullName>
    </submittedName>
</protein>
<feature type="compositionally biased region" description="Pro residues" evidence="1">
    <location>
        <begin position="70"/>
        <end position="81"/>
    </location>
</feature>
<dbReference type="SUPFAM" id="SSF51261">
    <property type="entry name" value="Duplicated hybrid motif"/>
    <property type="match status" value="1"/>
</dbReference>
<dbReference type="Gene3D" id="3.10.350.10">
    <property type="entry name" value="LysM domain"/>
    <property type="match status" value="1"/>
</dbReference>
<dbReference type="EMBL" id="CP104213">
    <property type="protein sequence ID" value="UWX63270.1"/>
    <property type="molecule type" value="Genomic_DNA"/>
</dbReference>
<dbReference type="InterPro" id="IPR018392">
    <property type="entry name" value="LysM"/>
</dbReference>
<dbReference type="InterPro" id="IPR011055">
    <property type="entry name" value="Dup_hybrid_motif"/>
</dbReference>
<dbReference type="Pfam" id="PF01476">
    <property type="entry name" value="LysM"/>
    <property type="match status" value="1"/>
</dbReference>
<dbReference type="InterPro" id="IPR016047">
    <property type="entry name" value="M23ase_b-sheet_dom"/>
</dbReference>
<dbReference type="PANTHER" id="PTHR21666:SF287">
    <property type="entry name" value="CYTOPLASMIC MEMBRANE PROTEIN"/>
    <property type="match status" value="1"/>
</dbReference>
<dbReference type="PROSITE" id="PS51782">
    <property type="entry name" value="LYSM"/>
    <property type="match status" value="1"/>
</dbReference>
<dbReference type="InterPro" id="IPR050570">
    <property type="entry name" value="Cell_wall_metabolism_enzyme"/>
</dbReference>
<reference evidence="3" key="1">
    <citation type="submission" date="2022-09" db="EMBL/GenBank/DDBJ databases">
        <title>genome sequence of Deinococcus rubellus.</title>
        <authorList>
            <person name="Srinivasan S."/>
        </authorList>
    </citation>
    <scope>NUCLEOTIDE SEQUENCE</scope>
    <source>
        <strain evidence="3">Ant6</strain>
    </source>
</reference>
<evidence type="ECO:0000313" key="3">
    <source>
        <dbReference type="EMBL" id="UWX63270.1"/>
    </source>
</evidence>
<organism evidence="3 4">
    <name type="scientific">Deinococcus rubellus</name>
    <dbReference type="NCBI Taxonomy" id="1889240"/>
    <lineage>
        <taxon>Bacteria</taxon>
        <taxon>Thermotogati</taxon>
        <taxon>Deinococcota</taxon>
        <taxon>Deinococci</taxon>
        <taxon>Deinococcales</taxon>
        <taxon>Deinococcaceae</taxon>
        <taxon>Deinococcus</taxon>
    </lineage>
</organism>
<name>A0ABY5YDX2_9DEIO</name>
<dbReference type="Proteomes" id="UP001060261">
    <property type="component" value="Chromosome"/>
</dbReference>
<dbReference type="RefSeq" id="WP_260559560.1">
    <property type="nucleotide sequence ID" value="NZ_BAABEC010000061.1"/>
</dbReference>
<evidence type="ECO:0000256" key="1">
    <source>
        <dbReference type="SAM" id="MobiDB-lite"/>
    </source>
</evidence>
<dbReference type="PANTHER" id="PTHR21666">
    <property type="entry name" value="PEPTIDASE-RELATED"/>
    <property type="match status" value="1"/>
</dbReference>
<gene>
    <name evidence="3" type="ORF">N0D28_10980</name>
</gene>
<dbReference type="CDD" id="cd12797">
    <property type="entry name" value="M23_peptidase"/>
    <property type="match status" value="1"/>
</dbReference>
<feature type="region of interest" description="Disordered" evidence="1">
    <location>
        <begin position="67"/>
        <end position="145"/>
    </location>
</feature>
<feature type="domain" description="LysM" evidence="2">
    <location>
        <begin position="19"/>
        <end position="62"/>
    </location>
</feature>
<dbReference type="Pfam" id="PF01551">
    <property type="entry name" value="Peptidase_M23"/>
    <property type="match status" value="1"/>
</dbReference>
<dbReference type="Gene3D" id="2.70.70.10">
    <property type="entry name" value="Glucose Permease (Domain IIA)"/>
    <property type="match status" value="1"/>
</dbReference>
<keyword evidence="4" id="KW-1185">Reference proteome</keyword>
<evidence type="ECO:0000259" key="2">
    <source>
        <dbReference type="PROSITE" id="PS51782"/>
    </source>
</evidence>
<accession>A0ABY5YDX2</accession>
<proteinExistence type="predicted"/>